<keyword evidence="1" id="KW-0732">Signal</keyword>
<evidence type="ECO:0000313" key="3">
    <source>
        <dbReference type="EMBL" id="NME68353.1"/>
    </source>
</evidence>
<accession>A0A7X9P374</accession>
<evidence type="ECO:0000313" key="4">
    <source>
        <dbReference type="Proteomes" id="UP000576082"/>
    </source>
</evidence>
<dbReference type="AlphaFoldDB" id="A0A7X9P374"/>
<proteinExistence type="predicted"/>
<dbReference type="Pfam" id="PF01841">
    <property type="entry name" value="Transglut_core"/>
    <property type="match status" value="1"/>
</dbReference>
<dbReference type="PANTHER" id="PTHR46333:SF2">
    <property type="entry name" value="CYTOKINESIS PROTEIN 3"/>
    <property type="match status" value="1"/>
</dbReference>
<evidence type="ECO:0000259" key="2">
    <source>
        <dbReference type="Pfam" id="PF01841"/>
    </source>
</evidence>
<dbReference type="GO" id="GO:0005737">
    <property type="term" value="C:cytoplasm"/>
    <property type="evidence" value="ECO:0007669"/>
    <property type="project" value="TreeGrafter"/>
</dbReference>
<feature type="chain" id="PRO_5031156723" description="Transglutaminase-like domain-containing protein" evidence="1">
    <location>
        <begin position="23"/>
        <end position="349"/>
    </location>
</feature>
<protein>
    <recommendedName>
        <fullName evidence="2">Transglutaminase-like domain-containing protein</fullName>
    </recommendedName>
</protein>
<dbReference type="InterPro" id="IPR052557">
    <property type="entry name" value="CAP/Cytokinesis_protein"/>
</dbReference>
<dbReference type="EMBL" id="JABANE010000022">
    <property type="protein sequence ID" value="NME68353.1"/>
    <property type="molecule type" value="Genomic_DNA"/>
</dbReference>
<feature type="signal peptide" evidence="1">
    <location>
        <begin position="1"/>
        <end position="22"/>
    </location>
</feature>
<dbReference type="Proteomes" id="UP000576082">
    <property type="component" value="Unassembled WGS sequence"/>
</dbReference>
<comment type="caution">
    <text evidence="3">The sequence shown here is derived from an EMBL/GenBank/DDBJ whole genome shotgun (WGS) entry which is preliminary data.</text>
</comment>
<dbReference type="SUPFAM" id="SSF54001">
    <property type="entry name" value="Cysteine proteinases"/>
    <property type="match status" value="1"/>
</dbReference>
<dbReference type="InterPro" id="IPR038765">
    <property type="entry name" value="Papain-like_cys_pep_sf"/>
</dbReference>
<organism evidence="3 4">
    <name type="scientific">Flammeovirga aprica JL-4</name>
    <dbReference type="NCBI Taxonomy" id="694437"/>
    <lineage>
        <taxon>Bacteria</taxon>
        <taxon>Pseudomonadati</taxon>
        <taxon>Bacteroidota</taxon>
        <taxon>Cytophagia</taxon>
        <taxon>Cytophagales</taxon>
        <taxon>Flammeovirgaceae</taxon>
        <taxon>Flammeovirga</taxon>
    </lineage>
</organism>
<dbReference type="PANTHER" id="PTHR46333">
    <property type="entry name" value="CYTOKINESIS PROTEIN 3"/>
    <property type="match status" value="1"/>
</dbReference>
<name>A0A7X9P374_9BACT</name>
<dbReference type="Gene3D" id="3.10.620.30">
    <property type="match status" value="1"/>
</dbReference>
<feature type="domain" description="Transglutaminase-like" evidence="2">
    <location>
        <begin position="53"/>
        <end position="155"/>
    </location>
</feature>
<sequence>MKPNFLFLFFFLIVMNSNGIIASPSIDLYHYDFQKIDAEVRSKKIHNYRSVKAIAENVVNVYQHPHERVRAAWIWVTDNINYDVGIFNLPNYTAETQPHLVLLSRKTVCAGYSQLLKAILDITDPNICQVVTGFGKTSVRDVEKHAWNIVNLYGYSYLLDATWGAGFTYNKTISFTRGKTKIEKAFKKSYSEFWFLTPPSYFAVSHYTPTAWQQLLVTPISFALFKETPYVYPNYFINEISIDQQELDYDPVIIHDDIKVLAPINLKSEWLFFHPFFTQGAVLKPQRNQTSRVHFYSKNYYDKIKVNDVYVKPVISKRKVGYDYYIPCNFKKSEEVTLQDSWSFMVEVQ</sequence>
<gene>
    <name evidence="3" type="ORF">HHU12_10315</name>
</gene>
<dbReference type="RefSeq" id="WP_169656659.1">
    <property type="nucleotide sequence ID" value="NZ_JABANE010000022.1"/>
</dbReference>
<evidence type="ECO:0000256" key="1">
    <source>
        <dbReference type="SAM" id="SignalP"/>
    </source>
</evidence>
<dbReference type="InterPro" id="IPR002931">
    <property type="entry name" value="Transglutaminase-like"/>
</dbReference>
<keyword evidence="4" id="KW-1185">Reference proteome</keyword>
<reference evidence="3 4" key="1">
    <citation type="submission" date="2020-04" db="EMBL/GenBank/DDBJ databases">
        <title>Flammeovirga sp. SR4, a novel species isolated from seawater.</title>
        <authorList>
            <person name="Wang X."/>
        </authorList>
    </citation>
    <scope>NUCLEOTIDE SEQUENCE [LARGE SCALE GENOMIC DNA]</scope>
    <source>
        <strain evidence="3 4">ATCC 23126</strain>
    </source>
</reference>